<keyword evidence="3" id="KW-1185">Reference proteome</keyword>
<gene>
    <name evidence="2" type="ORF">LY89DRAFT_781920</name>
</gene>
<sequence>MLSEKRNSYSKMVAKAEPEVKERKPKRRVKRKVSELDPIAAKKRREQTRVAQRAFRRRQEEAIETLGKEVDHLNGIIEGLNNTFVSFTDVLAKSKWLEMDACMASELKSTIQTFLELTQSSPEPISRGEAAAPLHSASKHAAPNIVPENLTSPSSSSSPRPTNHEKIRGYSGSAIGSATSSSPQGRSTESTSAFGPTNTSSNFSSILSPSFSIPSPYLSLSAIQSMSWQTLPTNEVSFAGRLHRAAYEEGHRILCNWDRELYSYQQVFSYMLGAHTRDSLFWYLSKALNENLHGVLDPPEQLFPLADVTFQTNSWLNATEVYQYFRMNGIDFDDYPVLAKVEIAVDNAYDDVANNENTLDFSLTGPTVNLKTQTSNYSESFDFSTLISSHNRYQFGSDPKIVSRPAAVPLTRRVSVDVAKLISEIVLPSQTQCRGRNPVFRKQDLHRAMKRSVVQEL</sequence>
<dbReference type="EMBL" id="KQ947414">
    <property type="protein sequence ID" value="KUJ17793.1"/>
    <property type="molecule type" value="Genomic_DNA"/>
</dbReference>
<feature type="region of interest" description="Disordered" evidence="1">
    <location>
        <begin position="1"/>
        <end position="43"/>
    </location>
</feature>
<dbReference type="InParanoid" id="A0A194XC93"/>
<proteinExistence type="predicted"/>
<feature type="region of interest" description="Disordered" evidence="1">
    <location>
        <begin position="143"/>
        <end position="196"/>
    </location>
</feature>
<dbReference type="KEGG" id="psco:LY89DRAFT_781920"/>
<dbReference type="Proteomes" id="UP000070700">
    <property type="component" value="Unassembled WGS sequence"/>
</dbReference>
<dbReference type="Gene3D" id="1.20.5.170">
    <property type="match status" value="1"/>
</dbReference>
<evidence type="ECO:0008006" key="4">
    <source>
        <dbReference type="Google" id="ProtNLM"/>
    </source>
</evidence>
<dbReference type="SUPFAM" id="SSF57959">
    <property type="entry name" value="Leucine zipper domain"/>
    <property type="match status" value="1"/>
</dbReference>
<protein>
    <recommendedName>
        <fullName evidence="4">BZIP domain-containing protein</fullName>
    </recommendedName>
</protein>
<dbReference type="GO" id="GO:0003700">
    <property type="term" value="F:DNA-binding transcription factor activity"/>
    <property type="evidence" value="ECO:0007669"/>
    <property type="project" value="InterPro"/>
</dbReference>
<evidence type="ECO:0000256" key="1">
    <source>
        <dbReference type="SAM" id="MobiDB-lite"/>
    </source>
</evidence>
<evidence type="ECO:0000313" key="2">
    <source>
        <dbReference type="EMBL" id="KUJ17793.1"/>
    </source>
</evidence>
<dbReference type="AlphaFoldDB" id="A0A194XC93"/>
<accession>A0A194XC93</accession>
<organism evidence="2 3">
    <name type="scientific">Mollisia scopiformis</name>
    <name type="common">Conifer needle endophyte fungus</name>
    <name type="synonym">Phialocephala scopiformis</name>
    <dbReference type="NCBI Taxonomy" id="149040"/>
    <lineage>
        <taxon>Eukaryota</taxon>
        <taxon>Fungi</taxon>
        <taxon>Dikarya</taxon>
        <taxon>Ascomycota</taxon>
        <taxon>Pezizomycotina</taxon>
        <taxon>Leotiomycetes</taxon>
        <taxon>Helotiales</taxon>
        <taxon>Mollisiaceae</taxon>
        <taxon>Mollisia</taxon>
    </lineage>
</organism>
<dbReference type="CDD" id="cd14688">
    <property type="entry name" value="bZIP_YAP"/>
    <property type="match status" value="1"/>
</dbReference>
<reference evidence="2 3" key="1">
    <citation type="submission" date="2015-10" db="EMBL/GenBank/DDBJ databases">
        <title>Full genome of DAOMC 229536 Phialocephala scopiformis, a fungal endophyte of spruce producing the potent anti-insectan compound rugulosin.</title>
        <authorList>
            <consortium name="DOE Joint Genome Institute"/>
            <person name="Walker A.K."/>
            <person name="Frasz S.L."/>
            <person name="Seifert K.A."/>
            <person name="Miller J.D."/>
            <person name="Mondo S.J."/>
            <person name="Labutti K."/>
            <person name="Lipzen A."/>
            <person name="Dockter R."/>
            <person name="Kennedy M."/>
            <person name="Grigoriev I.V."/>
            <person name="Spatafora J.W."/>
        </authorList>
    </citation>
    <scope>NUCLEOTIDE SEQUENCE [LARGE SCALE GENOMIC DNA]</scope>
    <source>
        <strain evidence="2 3">CBS 120377</strain>
    </source>
</reference>
<dbReference type="STRING" id="149040.A0A194XC93"/>
<dbReference type="PANTHER" id="PTHR40618:SF1">
    <property type="entry name" value="B-ZIP TRANSCRIPTION FACTOR (EUROFUNG)"/>
    <property type="match status" value="1"/>
</dbReference>
<dbReference type="PANTHER" id="PTHR40618">
    <property type="entry name" value="B-ZIP TRANSCRIPTION FACTOR (EUROFUNG)-RELATED"/>
    <property type="match status" value="1"/>
</dbReference>
<dbReference type="InterPro" id="IPR046347">
    <property type="entry name" value="bZIP_sf"/>
</dbReference>
<feature type="compositionally biased region" description="Low complexity" evidence="1">
    <location>
        <begin position="171"/>
        <end position="182"/>
    </location>
</feature>
<evidence type="ECO:0000313" key="3">
    <source>
        <dbReference type="Proteomes" id="UP000070700"/>
    </source>
</evidence>
<dbReference type="RefSeq" id="XP_018072148.1">
    <property type="nucleotide sequence ID" value="XM_018222528.1"/>
</dbReference>
<name>A0A194XC93_MOLSC</name>
<feature type="compositionally biased region" description="Polar residues" evidence="1">
    <location>
        <begin position="183"/>
        <end position="196"/>
    </location>
</feature>
<dbReference type="GeneID" id="28832254"/>
<dbReference type="OrthoDB" id="3555317at2759"/>